<protein>
    <submittedName>
        <fullName evidence="1">Uncharacterized protein</fullName>
    </submittedName>
</protein>
<proteinExistence type="predicted"/>
<comment type="caution">
    <text evidence="1">The sequence shown here is derived from an EMBL/GenBank/DDBJ whole genome shotgun (WGS) entry which is preliminary data.</text>
</comment>
<sequence length="220" mass="23636">MSCIHSGSSPIFFSNQATKRPLPLFRLYFASHIDGLAGKQPLVAAGRDPLGCCWLVNACGAGQSTFCPVISSPSLPYVGARDNDMMNSEKPQVICQSPIGSFVPFQRLSIEEAHPSMQVLAPSRSLRTRLRVRHKAPLGAGRNLVKPVSKASSNTMEILSIVASFAYRMPGTAAQIRGLGTRSCSPKHLSTSLSTLLFRVRGACDAGVGDVDRFQSSQLM</sequence>
<evidence type="ECO:0000313" key="2">
    <source>
        <dbReference type="Proteomes" id="UP000717696"/>
    </source>
</evidence>
<dbReference type="Proteomes" id="UP000717696">
    <property type="component" value="Unassembled WGS sequence"/>
</dbReference>
<accession>A0A9P9IWB2</accession>
<organism evidence="1 2">
    <name type="scientific">Dactylonectria estremocensis</name>
    <dbReference type="NCBI Taxonomy" id="1079267"/>
    <lineage>
        <taxon>Eukaryota</taxon>
        <taxon>Fungi</taxon>
        <taxon>Dikarya</taxon>
        <taxon>Ascomycota</taxon>
        <taxon>Pezizomycotina</taxon>
        <taxon>Sordariomycetes</taxon>
        <taxon>Hypocreomycetidae</taxon>
        <taxon>Hypocreales</taxon>
        <taxon>Nectriaceae</taxon>
        <taxon>Dactylonectria</taxon>
    </lineage>
</organism>
<dbReference type="AlphaFoldDB" id="A0A9P9IWB2"/>
<reference evidence="1" key="1">
    <citation type="journal article" date="2021" name="Nat. Commun.">
        <title>Genetic determinants of endophytism in the Arabidopsis root mycobiome.</title>
        <authorList>
            <person name="Mesny F."/>
            <person name="Miyauchi S."/>
            <person name="Thiergart T."/>
            <person name="Pickel B."/>
            <person name="Atanasova L."/>
            <person name="Karlsson M."/>
            <person name="Huettel B."/>
            <person name="Barry K.W."/>
            <person name="Haridas S."/>
            <person name="Chen C."/>
            <person name="Bauer D."/>
            <person name="Andreopoulos W."/>
            <person name="Pangilinan J."/>
            <person name="LaButti K."/>
            <person name="Riley R."/>
            <person name="Lipzen A."/>
            <person name="Clum A."/>
            <person name="Drula E."/>
            <person name="Henrissat B."/>
            <person name="Kohler A."/>
            <person name="Grigoriev I.V."/>
            <person name="Martin F.M."/>
            <person name="Hacquard S."/>
        </authorList>
    </citation>
    <scope>NUCLEOTIDE SEQUENCE</scope>
    <source>
        <strain evidence="1">MPI-CAGE-AT-0021</strain>
    </source>
</reference>
<name>A0A9P9IWB2_9HYPO</name>
<gene>
    <name evidence="1" type="ORF">B0J13DRAFT_641326</name>
</gene>
<keyword evidence="2" id="KW-1185">Reference proteome</keyword>
<evidence type="ECO:0000313" key="1">
    <source>
        <dbReference type="EMBL" id="KAH7134686.1"/>
    </source>
</evidence>
<dbReference type="EMBL" id="JAGMUU010000017">
    <property type="protein sequence ID" value="KAH7134686.1"/>
    <property type="molecule type" value="Genomic_DNA"/>
</dbReference>